<feature type="region of interest" description="Disordered" evidence="1">
    <location>
        <begin position="107"/>
        <end position="208"/>
    </location>
</feature>
<comment type="caution">
    <text evidence="3">The sequence shown here is derived from an EMBL/GenBank/DDBJ whole genome shotgun (WGS) entry which is preliminary data.</text>
</comment>
<keyword evidence="2" id="KW-0812">Transmembrane</keyword>
<feature type="transmembrane region" description="Helical" evidence="2">
    <location>
        <begin position="45"/>
        <end position="65"/>
    </location>
</feature>
<gene>
    <name evidence="3" type="ORF">VSDG_07191</name>
</gene>
<evidence type="ECO:0000313" key="3">
    <source>
        <dbReference type="EMBL" id="ROV91455.1"/>
    </source>
</evidence>
<feature type="transmembrane region" description="Helical" evidence="2">
    <location>
        <begin position="21"/>
        <end position="39"/>
    </location>
</feature>
<feature type="compositionally biased region" description="Basic and acidic residues" evidence="1">
    <location>
        <begin position="146"/>
        <end position="155"/>
    </location>
</feature>
<evidence type="ECO:0000256" key="1">
    <source>
        <dbReference type="SAM" id="MobiDB-lite"/>
    </source>
</evidence>
<dbReference type="AlphaFoldDB" id="A0A423VKD1"/>
<name>A0A423VKD1_CYTCH</name>
<dbReference type="OrthoDB" id="4502894at2759"/>
<protein>
    <submittedName>
        <fullName evidence="3">Uncharacterized protein</fullName>
    </submittedName>
</protein>
<dbReference type="Proteomes" id="UP000284375">
    <property type="component" value="Unassembled WGS sequence"/>
</dbReference>
<organism evidence="3 4">
    <name type="scientific">Cytospora chrysosperma</name>
    <name type="common">Cytospora canker fungus</name>
    <name type="synonym">Sphaeria chrysosperma</name>
    <dbReference type="NCBI Taxonomy" id="252740"/>
    <lineage>
        <taxon>Eukaryota</taxon>
        <taxon>Fungi</taxon>
        <taxon>Dikarya</taxon>
        <taxon>Ascomycota</taxon>
        <taxon>Pezizomycotina</taxon>
        <taxon>Sordariomycetes</taxon>
        <taxon>Sordariomycetidae</taxon>
        <taxon>Diaporthales</taxon>
        <taxon>Cytosporaceae</taxon>
        <taxon>Cytospora</taxon>
    </lineage>
</organism>
<reference evidence="3 4" key="1">
    <citation type="submission" date="2015-09" db="EMBL/GenBank/DDBJ databases">
        <title>Host preference determinants of Valsa canker pathogens revealed by comparative genomics.</title>
        <authorList>
            <person name="Yin Z."/>
            <person name="Huang L."/>
        </authorList>
    </citation>
    <scope>NUCLEOTIDE SEQUENCE [LARGE SCALE GENOMIC DNA]</scope>
    <source>
        <strain evidence="3 4">YSFL</strain>
    </source>
</reference>
<proteinExistence type="predicted"/>
<keyword evidence="2" id="KW-1133">Transmembrane helix</keyword>
<sequence>MAWQDWARLAISTLLAVSHGLKTALLAVLRVISYVVVLATYPVSWVWATLLFILTPVTHTIRFIFSPLTFIVNNFPRLQFGSAAFVGIAFGLIFTLTSSGISSVLGLNDSPGHHHHHHHHQEEEEEEGPYYAAKRRPSPYFDDDEGIPRGDDGRRAGSPPRLPDIEQESLEALLARLDSPDSDLGSLAGTAWRDGGPSSTKRKKRSAAALRIGTILEEDDDSL</sequence>
<dbReference type="EMBL" id="LJZO01000043">
    <property type="protein sequence ID" value="ROV91455.1"/>
    <property type="molecule type" value="Genomic_DNA"/>
</dbReference>
<keyword evidence="2" id="KW-0472">Membrane</keyword>
<accession>A0A423VKD1</accession>
<evidence type="ECO:0000313" key="4">
    <source>
        <dbReference type="Proteomes" id="UP000284375"/>
    </source>
</evidence>
<evidence type="ECO:0000256" key="2">
    <source>
        <dbReference type="SAM" id="Phobius"/>
    </source>
</evidence>
<keyword evidence="4" id="KW-1185">Reference proteome</keyword>